<feature type="compositionally biased region" description="Gly residues" evidence="1">
    <location>
        <begin position="166"/>
        <end position="176"/>
    </location>
</feature>
<accession>A0A4Y7Q1J1</accession>
<organism evidence="2 3">
    <name type="scientific">Rickenella mellea</name>
    <dbReference type="NCBI Taxonomy" id="50990"/>
    <lineage>
        <taxon>Eukaryota</taxon>
        <taxon>Fungi</taxon>
        <taxon>Dikarya</taxon>
        <taxon>Basidiomycota</taxon>
        <taxon>Agaricomycotina</taxon>
        <taxon>Agaricomycetes</taxon>
        <taxon>Hymenochaetales</taxon>
        <taxon>Rickenellaceae</taxon>
        <taxon>Rickenella</taxon>
    </lineage>
</organism>
<dbReference type="AlphaFoldDB" id="A0A4Y7Q1J1"/>
<evidence type="ECO:0000256" key="1">
    <source>
        <dbReference type="SAM" id="MobiDB-lite"/>
    </source>
</evidence>
<keyword evidence="3" id="KW-1185">Reference proteome</keyword>
<proteinExistence type="predicted"/>
<name>A0A4Y7Q1J1_9AGAM</name>
<dbReference type="Proteomes" id="UP000294933">
    <property type="component" value="Unassembled WGS sequence"/>
</dbReference>
<gene>
    <name evidence="2" type="ORF">BD410DRAFT_307226</name>
</gene>
<sequence>MIEVLLVGALPLYDYIAVSWIGPHHVSTSLRTPTELCVTTPPTCGRSCSGSKPRRKKRDAIPAEGRTVNTVLHVVSLALFVSRLLATHCINILSGIPEDALLRPSIWRGSQPRMLGLDAVKELSDDRWCGDGRTRHEQGRGGWLGCDDCGGQQSRLGVTRRRQPKGRGGSMAGSRV</sequence>
<evidence type="ECO:0000313" key="3">
    <source>
        <dbReference type="Proteomes" id="UP000294933"/>
    </source>
</evidence>
<dbReference type="VEuPathDB" id="FungiDB:BD410DRAFT_307226"/>
<dbReference type="EMBL" id="ML170182">
    <property type="protein sequence ID" value="TDL21166.1"/>
    <property type="molecule type" value="Genomic_DNA"/>
</dbReference>
<protein>
    <submittedName>
        <fullName evidence="2">Uncharacterized protein</fullName>
    </submittedName>
</protein>
<evidence type="ECO:0000313" key="2">
    <source>
        <dbReference type="EMBL" id="TDL21166.1"/>
    </source>
</evidence>
<feature type="region of interest" description="Disordered" evidence="1">
    <location>
        <begin position="155"/>
        <end position="176"/>
    </location>
</feature>
<reference evidence="2 3" key="1">
    <citation type="submission" date="2018-06" db="EMBL/GenBank/DDBJ databases">
        <title>A transcriptomic atlas of mushroom development highlights an independent origin of complex multicellularity.</title>
        <authorList>
            <consortium name="DOE Joint Genome Institute"/>
            <person name="Krizsan K."/>
            <person name="Almasi E."/>
            <person name="Merenyi Z."/>
            <person name="Sahu N."/>
            <person name="Viragh M."/>
            <person name="Koszo T."/>
            <person name="Mondo S."/>
            <person name="Kiss B."/>
            <person name="Balint B."/>
            <person name="Kues U."/>
            <person name="Barry K."/>
            <person name="Hegedus J.C."/>
            <person name="Henrissat B."/>
            <person name="Johnson J."/>
            <person name="Lipzen A."/>
            <person name="Ohm R."/>
            <person name="Nagy I."/>
            <person name="Pangilinan J."/>
            <person name="Yan J."/>
            <person name="Xiong Y."/>
            <person name="Grigoriev I.V."/>
            <person name="Hibbett D.S."/>
            <person name="Nagy L.G."/>
        </authorList>
    </citation>
    <scope>NUCLEOTIDE SEQUENCE [LARGE SCALE GENOMIC DNA]</scope>
    <source>
        <strain evidence="2 3">SZMC22713</strain>
    </source>
</reference>